<dbReference type="GO" id="GO:0051082">
    <property type="term" value="F:unfolded protein binding"/>
    <property type="evidence" value="ECO:0007669"/>
    <property type="project" value="TreeGrafter"/>
</dbReference>
<dbReference type="InterPro" id="IPR037898">
    <property type="entry name" value="NudC_fam"/>
</dbReference>
<feature type="compositionally biased region" description="Basic and acidic residues" evidence="4">
    <location>
        <begin position="83"/>
        <end position="137"/>
    </location>
</feature>
<feature type="domain" description="CS" evidence="5">
    <location>
        <begin position="147"/>
        <end position="236"/>
    </location>
</feature>
<dbReference type="GO" id="GO:0005737">
    <property type="term" value="C:cytoplasm"/>
    <property type="evidence" value="ECO:0007669"/>
    <property type="project" value="TreeGrafter"/>
</dbReference>
<dbReference type="GO" id="GO:0006457">
    <property type="term" value="P:protein folding"/>
    <property type="evidence" value="ECO:0007669"/>
    <property type="project" value="TreeGrafter"/>
</dbReference>
<dbReference type="InterPro" id="IPR007052">
    <property type="entry name" value="CS_dom"/>
</dbReference>
<evidence type="ECO:0000256" key="3">
    <source>
        <dbReference type="ARBA" id="ARBA00053226"/>
    </source>
</evidence>
<evidence type="ECO:0000256" key="1">
    <source>
        <dbReference type="ARBA" id="ARBA00004463"/>
    </source>
</evidence>
<name>A0AAW1W4I0_RUBAR</name>
<dbReference type="InterPro" id="IPR008978">
    <property type="entry name" value="HSP20-like_chaperone"/>
</dbReference>
<evidence type="ECO:0000313" key="7">
    <source>
        <dbReference type="Proteomes" id="UP001457282"/>
    </source>
</evidence>
<organism evidence="6 7">
    <name type="scientific">Rubus argutus</name>
    <name type="common">Southern blackberry</name>
    <dbReference type="NCBI Taxonomy" id="59490"/>
    <lineage>
        <taxon>Eukaryota</taxon>
        <taxon>Viridiplantae</taxon>
        <taxon>Streptophyta</taxon>
        <taxon>Embryophyta</taxon>
        <taxon>Tracheophyta</taxon>
        <taxon>Spermatophyta</taxon>
        <taxon>Magnoliopsida</taxon>
        <taxon>eudicotyledons</taxon>
        <taxon>Gunneridae</taxon>
        <taxon>Pentapetalae</taxon>
        <taxon>rosids</taxon>
        <taxon>fabids</taxon>
        <taxon>Rosales</taxon>
        <taxon>Rosaceae</taxon>
        <taxon>Rosoideae</taxon>
        <taxon>Rosoideae incertae sedis</taxon>
        <taxon>Rubus</taxon>
    </lineage>
</organism>
<dbReference type="Pfam" id="PF04969">
    <property type="entry name" value="CS"/>
    <property type="match status" value="1"/>
</dbReference>
<dbReference type="GO" id="GO:0006950">
    <property type="term" value="P:response to stress"/>
    <property type="evidence" value="ECO:0007669"/>
    <property type="project" value="UniProtKB-ARBA"/>
</dbReference>
<dbReference type="PANTHER" id="PTHR12356">
    <property type="entry name" value="NUCLEAR MOVEMENT PROTEIN NUDC"/>
    <property type="match status" value="1"/>
</dbReference>
<evidence type="ECO:0000313" key="6">
    <source>
        <dbReference type="EMBL" id="KAK9914489.1"/>
    </source>
</evidence>
<comment type="caution">
    <text evidence="6">The sequence shown here is derived from an EMBL/GenBank/DDBJ whole genome shotgun (WGS) entry which is preliminary data.</text>
</comment>
<comment type="subcellular location">
    <subcellularLocation>
        <location evidence="1">Cytoplasmic granule</location>
    </subcellularLocation>
</comment>
<dbReference type="Proteomes" id="UP001457282">
    <property type="component" value="Unassembled WGS sequence"/>
</dbReference>
<dbReference type="Gene3D" id="2.60.40.790">
    <property type="match status" value="1"/>
</dbReference>
<dbReference type="EMBL" id="JBEDUW010000007">
    <property type="protein sequence ID" value="KAK9914489.1"/>
    <property type="molecule type" value="Genomic_DNA"/>
</dbReference>
<dbReference type="FunFam" id="2.60.40.790:FF:000001">
    <property type="entry name" value="Nuclear migration protein nudC"/>
    <property type="match status" value="1"/>
</dbReference>
<dbReference type="SUPFAM" id="SSF49764">
    <property type="entry name" value="HSP20-like chaperones"/>
    <property type="match status" value="1"/>
</dbReference>
<dbReference type="AlphaFoldDB" id="A0AAW1W4I0"/>
<gene>
    <name evidence="6" type="ORF">M0R45_038264</name>
</gene>
<evidence type="ECO:0000259" key="5">
    <source>
        <dbReference type="PROSITE" id="PS51203"/>
    </source>
</evidence>
<dbReference type="PANTHER" id="PTHR12356:SF3">
    <property type="entry name" value="NUCLEAR MIGRATION PROTEIN NUDC"/>
    <property type="match status" value="1"/>
</dbReference>
<protein>
    <recommendedName>
        <fullName evidence="5">CS domain-containing protein</fullName>
    </recommendedName>
</protein>
<keyword evidence="2" id="KW-0963">Cytoplasm</keyword>
<accession>A0AAW1W4I0</accession>
<dbReference type="PROSITE" id="PS51203">
    <property type="entry name" value="CS"/>
    <property type="match status" value="1"/>
</dbReference>
<evidence type="ECO:0000256" key="2">
    <source>
        <dbReference type="ARBA" id="ARBA00022490"/>
    </source>
</evidence>
<dbReference type="CDD" id="cd06467">
    <property type="entry name" value="p23_NUDC_like"/>
    <property type="match status" value="1"/>
</dbReference>
<keyword evidence="7" id="KW-1185">Reference proteome</keyword>
<feature type="region of interest" description="Disordered" evidence="4">
    <location>
        <begin position="1"/>
        <end position="43"/>
    </location>
</feature>
<proteinExistence type="predicted"/>
<feature type="region of interest" description="Disordered" evidence="4">
    <location>
        <begin position="83"/>
        <end position="146"/>
    </location>
</feature>
<feature type="compositionally biased region" description="Low complexity" evidence="4">
    <location>
        <begin position="18"/>
        <end position="37"/>
    </location>
</feature>
<sequence length="309" mass="35344">MAIISDIQEEHNEAQTKSAQSASSSSSSARVPATSFSTKFDRGNTSGFLERVFEFLAQESDFLKRPTAERDLVSIFKAVREKERKKMEEVRKKRLQEEEKKKSKVEAEADLKAKAEAKNKDKDKDKEETPKVEEKNGKKVPNKGNGLDLEKYSWTQSLQEVNIIIPVPAGTKSRDIVYDAKKNYLKVGLKGQPLIIDGELFQSIKPDDCLWSIEDQTAVSILLTKHNQMEWWKALLKGDPEIDTQKVEPEPSKLSDLDSEMRQTVEKMMFDQRQKQMGLPTSEEMQKQEILKKFMAEHPEMDFSGAKIQ</sequence>
<evidence type="ECO:0000256" key="4">
    <source>
        <dbReference type="SAM" id="MobiDB-lite"/>
    </source>
</evidence>
<comment type="function">
    <text evidence="3">Small heat shock protein required for the establishment of auxin gradients and for patterning of the apical domain of the embryo. Involved in the specification of the cotyledon primordia. Also required for normal inflorescence and floral meristem function, normal developmental patterning and thermotolerance. Acts as a molecular chaperone.</text>
</comment>
<reference evidence="6 7" key="1">
    <citation type="journal article" date="2023" name="G3 (Bethesda)">
        <title>A chromosome-length genome assembly and annotation of blackberry (Rubus argutus, cv. 'Hillquist').</title>
        <authorList>
            <person name="Bruna T."/>
            <person name="Aryal R."/>
            <person name="Dudchenko O."/>
            <person name="Sargent D.J."/>
            <person name="Mead D."/>
            <person name="Buti M."/>
            <person name="Cavallini A."/>
            <person name="Hytonen T."/>
            <person name="Andres J."/>
            <person name="Pham M."/>
            <person name="Weisz D."/>
            <person name="Mascagni F."/>
            <person name="Usai G."/>
            <person name="Natali L."/>
            <person name="Bassil N."/>
            <person name="Fernandez G.E."/>
            <person name="Lomsadze A."/>
            <person name="Armour M."/>
            <person name="Olukolu B."/>
            <person name="Poorten T."/>
            <person name="Britton C."/>
            <person name="Davik J."/>
            <person name="Ashrafi H."/>
            <person name="Aiden E.L."/>
            <person name="Borodovsky M."/>
            <person name="Worthington M."/>
        </authorList>
    </citation>
    <scope>NUCLEOTIDE SEQUENCE [LARGE SCALE GENOMIC DNA]</scope>
    <source>
        <strain evidence="6">PI 553951</strain>
    </source>
</reference>